<dbReference type="RefSeq" id="WP_181582340.1">
    <property type="nucleotide sequence ID" value="NZ_CP059399.1"/>
</dbReference>
<sequence>MEYGRTALRGNVRRGLLGRGPARNLALTVIAAAVVAGCDSVVGIPGDGPRTVAAPTVSRMPEPAPGTAAVGRWAADLREHGIDGMADRCWTMAPHHVRTMYAEPAPIFEAIVAPGAREGGMVVWRTAAVTVAARDRDIATGYACPYVFGSGEEIAFDAAEARHTVRRYLSRAVGSPLNAADTETAYPLLCPADSGWDPKTTGKPGIPPMASGARTPVGIKGFVDEDIKSEWPRNGYITVSVPVTTRTGVRTKQTFTLKSGVDGYCIGDVSG</sequence>
<dbReference type="EMBL" id="CP059399">
    <property type="protein sequence ID" value="QLY31144.1"/>
    <property type="molecule type" value="Genomic_DNA"/>
</dbReference>
<dbReference type="AlphaFoldDB" id="A0A7D6Z4Q7"/>
<gene>
    <name evidence="1" type="ORF">H0264_01745</name>
</gene>
<protein>
    <submittedName>
        <fullName evidence="1">Uncharacterized protein</fullName>
    </submittedName>
</protein>
<reference evidence="1 2" key="1">
    <citation type="submission" date="2020-07" db="EMBL/GenBank/DDBJ databases">
        <authorList>
            <person name="Zhuang K."/>
            <person name="Ran Y."/>
        </authorList>
    </citation>
    <scope>NUCLEOTIDE SEQUENCE [LARGE SCALE GENOMIC DNA]</scope>
    <source>
        <strain evidence="1 2">WCH-YHL-001</strain>
    </source>
</reference>
<keyword evidence="2" id="KW-1185">Reference proteome</keyword>
<dbReference type="KEGG" id="nhu:H0264_01745"/>
<proteinExistence type="predicted"/>
<evidence type="ECO:0000313" key="2">
    <source>
        <dbReference type="Proteomes" id="UP000515512"/>
    </source>
</evidence>
<evidence type="ECO:0000313" key="1">
    <source>
        <dbReference type="EMBL" id="QLY31144.1"/>
    </source>
</evidence>
<accession>A0A7D6Z4Q7</accession>
<name>A0A7D6Z4Q7_9NOCA</name>
<organism evidence="1 2">
    <name type="scientific">Nocardia huaxiensis</name>
    <dbReference type="NCBI Taxonomy" id="2755382"/>
    <lineage>
        <taxon>Bacteria</taxon>
        <taxon>Bacillati</taxon>
        <taxon>Actinomycetota</taxon>
        <taxon>Actinomycetes</taxon>
        <taxon>Mycobacteriales</taxon>
        <taxon>Nocardiaceae</taxon>
        <taxon>Nocardia</taxon>
    </lineage>
</organism>
<dbReference type="Proteomes" id="UP000515512">
    <property type="component" value="Chromosome"/>
</dbReference>